<organism evidence="2 3">
    <name type="scientific">Treponema peruense</name>
    <dbReference type="NCBI Taxonomy" id="2787628"/>
    <lineage>
        <taxon>Bacteria</taxon>
        <taxon>Pseudomonadati</taxon>
        <taxon>Spirochaetota</taxon>
        <taxon>Spirochaetia</taxon>
        <taxon>Spirochaetales</taxon>
        <taxon>Treponemataceae</taxon>
        <taxon>Treponema</taxon>
    </lineage>
</organism>
<dbReference type="AlphaFoldDB" id="A0A7T3V5M8"/>
<keyword evidence="1" id="KW-0732">Signal</keyword>
<dbReference type="KEGG" id="tper:IWA51_03750"/>
<dbReference type="Proteomes" id="UP000595224">
    <property type="component" value="Chromosome"/>
</dbReference>
<feature type="chain" id="PRO_5032493426" evidence="1">
    <location>
        <begin position="22"/>
        <end position="455"/>
    </location>
</feature>
<reference evidence="2 3" key="1">
    <citation type="submission" date="2020-11" db="EMBL/GenBank/DDBJ databases">
        <title>Treponema Peruensis nv. sp., first commensal Treponema isolated from human feces.</title>
        <authorList>
            <person name="Belkhou C."/>
            <person name="Raes J."/>
        </authorList>
    </citation>
    <scope>NUCLEOTIDE SEQUENCE [LARGE SCALE GENOMIC DNA]</scope>
    <source>
        <strain evidence="2 3">RCC2812</strain>
    </source>
</reference>
<evidence type="ECO:0000313" key="2">
    <source>
        <dbReference type="EMBL" id="QQA01737.1"/>
    </source>
</evidence>
<feature type="signal peptide" evidence="1">
    <location>
        <begin position="1"/>
        <end position="21"/>
    </location>
</feature>
<evidence type="ECO:0000313" key="3">
    <source>
        <dbReference type="Proteomes" id="UP000595224"/>
    </source>
</evidence>
<proteinExistence type="predicted"/>
<name>A0A7T3V5M8_9SPIR</name>
<dbReference type="RefSeq" id="WP_198443293.1">
    <property type="nucleotide sequence ID" value="NZ_CBCSHE010000002.1"/>
</dbReference>
<sequence length="455" mass="49079">MKLNKIIFTAALACAAGFAGAQTVTLKGNVDYTNYGVIQTFSKAGDADMKHTDPVAGLSDDAETVVDLNLKAANFEFNLGVKLNESAGDEGDNDYTDYTDGYDGTPFYQGNMKIGFFNDQLNVYTGKFEDFNAGYFAEGPVFGDQNIRYFASSDMGQYYTALNFTPYVVSGLKVLVGVPILPVGGNGVQNTVGANMWKNLYKKLNVAAGYTIPGTEFSVTAGWRPGTYYTGVKAYDASEVTTGDDGAFTKSAFGEAFLASELKGITEGLDLIFAADFRYRDAEYTKTDATTATAFTYAGVFSAGANISMIEALPLQAELRVMYANDDYIKADEKLLGGELGVSGQHKLAGTNWALGFTLKGKYSVDARGTSYEDGEVSDIYFDDFDLGDLNCAASVAAGKSANYISAYANPYVQYNLSNGYIRMGVEAQYSQIKNEDTSNMAISYRVPVGICFNF</sequence>
<evidence type="ECO:0000256" key="1">
    <source>
        <dbReference type="SAM" id="SignalP"/>
    </source>
</evidence>
<accession>A0A7T3V5M8</accession>
<keyword evidence="3" id="KW-1185">Reference proteome</keyword>
<dbReference type="EMBL" id="CP064936">
    <property type="protein sequence ID" value="QQA01737.1"/>
    <property type="molecule type" value="Genomic_DNA"/>
</dbReference>
<gene>
    <name evidence="2" type="ORF">IWA51_03750</name>
</gene>
<protein>
    <submittedName>
        <fullName evidence="2">Uncharacterized protein</fullName>
    </submittedName>
</protein>